<keyword evidence="2" id="KW-1003">Cell membrane</keyword>
<reference evidence="9 10" key="1">
    <citation type="submission" date="2022-03" db="EMBL/GenBank/DDBJ databases">
        <title>Genomic Encyclopedia of Type Strains, Phase III (KMG-III): the genomes of soil and plant-associated and newly described type strains.</title>
        <authorList>
            <person name="Whitman W."/>
        </authorList>
    </citation>
    <scope>NUCLEOTIDE SEQUENCE [LARGE SCALE GENOMIC DNA]</scope>
    <source>
        <strain evidence="9 10">BSker1</strain>
    </source>
</reference>
<gene>
    <name evidence="9" type="ORF">J2T60_001751</name>
</gene>
<dbReference type="Proteomes" id="UP001523550">
    <property type="component" value="Unassembled WGS sequence"/>
</dbReference>
<dbReference type="GO" id="GO:0006508">
    <property type="term" value="P:proteolysis"/>
    <property type="evidence" value="ECO:0007669"/>
    <property type="project" value="UniProtKB-KW"/>
</dbReference>
<feature type="transmembrane region" description="Helical" evidence="7">
    <location>
        <begin position="75"/>
        <end position="95"/>
    </location>
</feature>
<keyword evidence="6 7" id="KW-0472">Membrane</keyword>
<keyword evidence="10" id="KW-1185">Reference proteome</keyword>
<comment type="subcellular location">
    <subcellularLocation>
        <location evidence="1">Membrane</location>
        <topology evidence="1">Multi-pass membrane protein</topology>
    </subcellularLocation>
</comment>
<accession>A0ABT1G8V0</accession>
<evidence type="ECO:0000256" key="3">
    <source>
        <dbReference type="ARBA" id="ARBA00022519"/>
    </source>
</evidence>
<evidence type="ECO:0000313" key="10">
    <source>
        <dbReference type="Proteomes" id="UP001523550"/>
    </source>
</evidence>
<evidence type="ECO:0000256" key="4">
    <source>
        <dbReference type="ARBA" id="ARBA00022692"/>
    </source>
</evidence>
<evidence type="ECO:0000259" key="8">
    <source>
        <dbReference type="Pfam" id="PF01694"/>
    </source>
</evidence>
<feature type="transmembrane region" description="Helical" evidence="7">
    <location>
        <begin position="131"/>
        <end position="150"/>
    </location>
</feature>
<organism evidence="9 10">
    <name type="scientific">Natronospira proteinivora</name>
    <dbReference type="NCBI Taxonomy" id="1807133"/>
    <lineage>
        <taxon>Bacteria</taxon>
        <taxon>Pseudomonadati</taxon>
        <taxon>Pseudomonadota</taxon>
        <taxon>Gammaproteobacteria</taxon>
        <taxon>Natronospirales</taxon>
        <taxon>Natronospiraceae</taxon>
        <taxon>Natronospira</taxon>
    </lineage>
</organism>
<dbReference type="RefSeq" id="WP_253448473.1">
    <property type="nucleotide sequence ID" value="NZ_JALJYF010000002.1"/>
</dbReference>
<evidence type="ECO:0000256" key="5">
    <source>
        <dbReference type="ARBA" id="ARBA00022989"/>
    </source>
</evidence>
<feature type="transmembrane region" description="Helical" evidence="7">
    <location>
        <begin position="162"/>
        <end position="182"/>
    </location>
</feature>
<dbReference type="PANTHER" id="PTHR43066">
    <property type="entry name" value="RHOMBOID-RELATED PROTEIN"/>
    <property type="match status" value="1"/>
</dbReference>
<feature type="transmembrane region" description="Helical" evidence="7">
    <location>
        <begin position="194"/>
        <end position="216"/>
    </location>
</feature>
<keyword evidence="9" id="KW-0378">Hydrolase</keyword>
<dbReference type="GO" id="GO:0008233">
    <property type="term" value="F:peptidase activity"/>
    <property type="evidence" value="ECO:0007669"/>
    <property type="project" value="UniProtKB-KW"/>
</dbReference>
<dbReference type="SUPFAM" id="SSF144091">
    <property type="entry name" value="Rhomboid-like"/>
    <property type="match status" value="1"/>
</dbReference>
<dbReference type="Gene3D" id="1.20.1540.10">
    <property type="entry name" value="Rhomboid-like"/>
    <property type="match status" value="1"/>
</dbReference>
<evidence type="ECO:0000256" key="1">
    <source>
        <dbReference type="ARBA" id="ARBA00004141"/>
    </source>
</evidence>
<feature type="transmembrane region" description="Helical" evidence="7">
    <location>
        <begin position="107"/>
        <end position="125"/>
    </location>
</feature>
<dbReference type="InterPro" id="IPR035952">
    <property type="entry name" value="Rhomboid-like_sf"/>
</dbReference>
<dbReference type="PANTHER" id="PTHR43066:SF26">
    <property type="entry name" value="RHOMBOID PROTEASE GLPG"/>
    <property type="match status" value="1"/>
</dbReference>
<keyword evidence="3" id="KW-0997">Cell inner membrane</keyword>
<keyword evidence="5 7" id="KW-1133">Transmembrane helix</keyword>
<name>A0ABT1G8V0_9GAMM</name>
<evidence type="ECO:0000256" key="6">
    <source>
        <dbReference type="ARBA" id="ARBA00023136"/>
    </source>
</evidence>
<dbReference type="Pfam" id="PF01694">
    <property type="entry name" value="Rhomboid"/>
    <property type="match status" value="1"/>
</dbReference>
<evidence type="ECO:0000313" key="9">
    <source>
        <dbReference type="EMBL" id="MCP1727751.1"/>
    </source>
</evidence>
<dbReference type="EMBL" id="JALJYF010000002">
    <property type="protein sequence ID" value="MCP1727751.1"/>
    <property type="molecule type" value="Genomic_DNA"/>
</dbReference>
<sequence>MIPIADNNPSHRKPIVTWVFLIGCVLVFLWQFSLGQPGFQQAVYQFGLIPKALFQVPFGHPDLVVAPLATIVTSMFLHGGWLHLIGNMLFLYVFANNIEDSMGHGRFIVFYLLCGLAAAMTQALMAPDSTIPMVGASGAISGVLGAYLMLHPFAWIKLLMPYVVIFFVWVPAWLMLGAWFGFQLLQSMIAPADQAGVAFGAHAGGFVAGMILVLFFKRPGVKLFR</sequence>
<evidence type="ECO:0000256" key="7">
    <source>
        <dbReference type="SAM" id="Phobius"/>
    </source>
</evidence>
<proteinExistence type="predicted"/>
<feature type="transmembrane region" description="Helical" evidence="7">
    <location>
        <begin position="15"/>
        <end position="33"/>
    </location>
</feature>
<keyword evidence="4 7" id="KW-0812">Transmembrane</keyword>
<keyword evidence="9" id="KW-0645">Protease</keyword>
<feature type="domain" description="Peptidase S54 rhomboid" evidence="8">
    <location>
        <begin position="69"/>
        <end position="216"/>
    </location>
</feature>
<comment type="caution">
    <text evidence="9">The sequence shown here is derived from an EMBL/GenBank/DDBJ whole genome shotgun (WGS) entry which is preliminary data.</text>
</comment>
<evidence type="ECO:0000256" key="2">
    <source>
        <dbReference type="ARBA" id="ARBA00022475"/>
    </source>
</evidence>
<dbReference type="InterPro" id="IPR022764">
    <property type="entry name" value="Peptidase_S54_rhomboid_dom"/>
</dbReference>
<protein>
    <submittedName>
        <fullName evidence="9">Membrane associated rhomboid family serine protease</fullName>
    </submittedName>
</protein>